<sequence length="201" mass="23147">MSLLLSTAYNLYWLGRYMRRTQELVDTLTLSPEARAPKLRYLGWPETLAGDTEAVRQYLAQTALPQHFEQLNDNVQVVRGVIDGDAAELFNQLKRLQQAANIRAACFQVYACSAVMLDQKTPYVTLFWQLGDYVEMLDNRIRSGKAESRHYRYLADVVTRLPDGTAWDPIKQPLQAMVYTTNPSQFYRWNNTLAQLFEDGV</sequence>
<gene>
    <name evidence="2" type="ORF">LVJ83_00590</name>
</gene>
<protein>
    <recommendedName>
        <fullName evidence="1">DUF403 domain-containing protein</fullName>
    </recommendedName>
</protein>
<reference evidence="2 3" key="1">
    <citation type="journal article" date="2022" name="Res Sq">
        <title>Evolution of multicellular longitudinally dividing oral cavity symbionts (Neisseriaceae).</title>
        <authorList>
            <person name="Nyongesa S."/>
            <person name="Weber P."/>
            <person name="Bernet E."/>
            <person name="Pullido F."/>
            <person name="Nieckarz M."/>
            <person name="Delaby M."/>
            <person name="Nieves C."/>
            <person name="Viehboeck T."/>
            <person name="Krause N."/>
            <person name="Rivera-Millot A."/>
            <person name="Nakamura A."/>
            <person name="Vischer N."/>
            <person name="VanNieuwenhze M."/>
            <person name="Brun Y."/>
            <person name="Cava F."/>
            <person name="Bulgheresi S."/>
            <person name="Veyrier F."/>
        </authorList>
    </citation>
    <scope>NUCLEOTIDE SEQUENCE [LARGE SCALE GENOMIC DNA]</scope>
    <source>
        <strain evidence="2 3">CCUG 63373m</strain>
    </source>
</reference>
<proteinExistence type="predicted"/>
<evidence type="ECO:0000313" key="3">
    <source>
        <dbReference type="Proteomes" id="UP000829817"/>
    </source>
</evidence>
<feature type="domain" description="DUF403" evidence="1">
    <location>
        <begin position="7"/>
        <end position="149"/>
    </location>
</feature>
<dbReference type="RefSeq" id="WP_244785283.1">
    <property type="nucleotide sequence ID" value="NZ_CP091508.1"/>
</dbReference>
<accession>A0ABY4DSK0</accession>
<keyword evidence="3" id="KW-1185">Reference proteome</keyword>
<name>A0ABY4DSK0_9NEIS</name>
<dbReference type="Proteomes" id="UP000829817">
    <property type="component" value="Chromosome"/>
</dbReference>
<dbReference type="EMBL" id="CP091508">
    <property type="protein sequence ID" value="UOO82010.1"/>
    <property type="molecule type" value="Genomic_DNA"/>
</dbReference>
<evidence type="ECO:0000313" key="2">
    <source>
        <dbReference type="EMBL" id="UOO82010.1"/>
    </source>
</evidence>
<dbReference type="InterPro" id="IPR007296">
    <property type="entry name" value="DUF403"/>
</dbReference>
<dbReference type="Pfam" id="PF04168">
    <property type="entry name" value="Alpha-E"/>
    <property type="match status" value="1"/>
</dbReference>
<evidence type="ECO:0000259" key="1">
    <source>
        <dbReference type="Pfam" id="PF04168"/>
    </source>
</evidence>
<organism evidence="2 3">
    <name type="scientific">Uruburuella testudinis</name>
    <dbReference type="NCBI Taxonomy" id="1282863"/>
    <lineage>
        <taxon>Bacteria</taxon>
        <taxon>Pseudomonadati</taxon>
        <taxon>Pseudomonadota</taxon>
        <taxon>Betaproteobacteria</taxon>
        <taxon>Neisseriales</taxon>
        <taxon>Neisseriaceae</taxon>
        <taxon>Uruburuella</taxon>
    </lineage>
</organism>